<keyword evidence="1" id="KW-0732">Signal</keyword>
<dbReference type="InterPro" id="IPR019587">
    <property type="entry name" value="Polyketide_cyclase/dehydratase"/>
</dbReference>
<dbReference type="EMBL" id="QURL01000001">
    <property type="protein sequence ID" value="RFC66060.1"/>
    <property type="molecule type" value="Genomic_DNA"/>
</dbReference>
<dbReference type="RefSeq" id="WP_116681310.1">
    <property type="nucleotide sequence ID" value="NZ_QURL01000001.1"/>
</dbReference>
<keyword evidence="3" id="KW-1185">Reference proteome</keyword>
<feature type="signal peptide" evidence="1">
    <location>
        <begin position="1"/>
        <end position="23"/>
    </location>
</feature>
<accession>A0A371XA08</accession>
<comment type="caution">
    <text evidence="2">The sequence shown here is derived from an EMBL/GenBank/DDBJ whole genome shotgun (WGS) entry which is preliminary data.</text>
</comment>
<dbReference type="AlphaFoldDB" id="A0A371XA08"/>
<dbReference type="PANTHER" id="PTHR39332">
    <property type="entry name" value="BLL4707 PROTEIN"/>
    <property type="match status" value="1"/>
</dbReference>
<evidence type="ECO:0000256" key="1">
    <source>
        <dbReference type="SAM" id="SignalP"/>
    </source>
</evidence>
<proteinExistence type="predicted"/>
<organism evidence="2 3">
    <name type="scientific">Fulvimarina endophytica</name>
    <dbReference type="NCBI Taxonomy" id="2293836"/>
    <lineage>
        <taxon>Bacteria</taxon>
        <taxon>Pseudomonadati</taxon>
        <taxon>Pseudomonadota</taxon>
        <taxon>Alphaproteobacteria</taxon>
        <taxon>Hyphomicrobiales</taxon>
        <taxon>Aurantimonadaceae</taxon>
        <taxon>Fulvimarina</taxon>
    </lineage>
</organism>
<gene>
    <name evidence="2" type="ORF">DYI37_00880</name>
</gene>
<protein>
    <submittedName>
        <fullName evidence="2">SRPBCC family protein</fullName>
    </submittedName>
</protein>
<evidence type="ECO:0000313" key="3">
    <source>
        <dbReference type="Proteomes" id="UP000264310"/>
    </source>
</evidence>
<name>A0A371XA08_9HYPH</name>
<dbReference type="CDD" id="cd07821">
    <property type="entry name" value="PYR_PYL_RCAR_like"/>
    <property type="match status" value="1"/>
</dbReference>
<reference evidence="2 3" key="1">
    <citation type="submission" date="2018-08" db="EMBL/GenBank/DDBJ databases">
        <title>Fulvimarina sp. 85, whole genome shotgun sequence.</title>
        <authorList>
            <person name="Tuo L."/>
        </authorList>
    </citation>
    <scope>NUCLEOTIDE SEQUENCE [LARGE SCALE GENOMIC DNA]</scope>
    <source>
        <strain evidence="2 3">85</strain>
    </source>
</reference>
<dbReference type="Proteomes" id="UP000264310">
    <property type="component" value="Unassembled WGS sequence"/>
</dbReference>
<dbReference type="Pfam" id="PF10604">
    <property type="entry name" value="Polyketide_cyc2"/>
    <property type="match status" value="1"/>
</dbReference>
<dbReference type="PANTHER" id="PTHR39332:SF7">
    <property type="entry name" value="SRPBCC FAMILY PROTEIN"/>
    <property type="match status" value="1"/>
</dbReference>
<dbReference type="Gene3D" id="3.30.530.20">
    <property type="match status" value="1"/>
</dbReference>
<evidence type="ECO:0000313" key="2">
    <source>
        <dbReference type="EMBL" id="RFC66060.1"/>
    </source>
</evidence>
<feature type="chain" id="PRO_5017051600" evidence="1">
    <location>
        <begin position="24"/>
        <end position="162"/>
    </location>
</feature>
<dbReference type="SUPFAM" id="SSF55961">
    <property type="entry name" value="Bet v1-like"/>
    <property type="match status" value="1"/>
</dbReference>
<dbReference type="OrthoDB" id="1364128at2"/>
<sequence>MKKTVQICVPLVGAMLLASPAFALEVVESKQVDATPEKTWSAVGDFCAIAEWHPAVTKCEESEADGTTQRTLTLDGGGELVEQLVERDDDAMRYTYKIVSGPLPVKDYESTISVSGNDNLSTIAWEGSFDAADGASDADAENVIRGIYTAGLDGIAKRAAGM</sequence>
<dbReference type="InterPro" id="IPR023393">
    <property type="entry name" value="START-like_dom_sf"/>
</dbReference>